<proteinExistence type="predicted"/>
<protein>
    <submittedName>
        <fullName evidence="2">MBL fold metallo-hydrolase</fullName>
    </submittedName>
</protein>
<comment type="caution">
    <text evidence="2">The sequence shown here is derived from an EMBL/GenBank/DDBJ whole genome shotgun (WGS) entry which is preliminary data.</text>
</comment>
<name>A0ABW2ZA89_9FLAO</name>
<dbReference type="RefSeq" id="WP_298265499.1">
    <property type="nucleotide sequence ID" value="NZ_JBHTIC010000006.1"/>
</dbReference>
<dbReference type="Proteomes" id="UP001597032">
    <property type="component" value="Unassembled WGS sequence"/>
</dbReference>
<dbReference type="EMBL" id="JBHTIC010000006">
    <property type="protein sequence ID" value="MFD0761845.1"/>
    <property type="molecule type" value="Genomic_DNA"/>
</dbReference>
<feature type="domain" description="Metallo-beta-lactamase" evidence="1">
    <location>
        <begin position="87"/>
        <end position="287"/>
    </location>
</feature>
<dbReference type="Pfam" id="PF12706">
    <property type="entry name" value="Lactamase_B_2"/>
    <property type="match status" value="1"/>
</dbReference>
<accession>A0ABW2ZA89</accession>
<dbReference type="InterPro" id="IPR001279">
    <property type="entry name" value="Metallo-B-lactamas"/>
</dbReference>
<evidence type="ECO:0000313" key="2">
    <source>
        <dbReference type="EMBL" id="MFD0761845.1"/>
    </source>
</evidence>
<organism evidence="2 3">
    <name type="scientific">Lutibacter aestuarii</name>
    <dbReference type="NCBI Taxonomy" id="861111"/>
    <lineage>
        <taxon>Bacteria</taxon>
        <taxon>Pseudomonadati</taxon>
        <taxon>Bacteroidota</taxon>
        <taxon>Flavobacteriia</taxon>
        <taxon>Flavobacteriales</taxon>
        <taxon>Flavobacteriaceae</taxon>
        <taxon>Lutibacter</taxon>
    </lineage>
</organism>
<evidence type="ECO:0000313" key="3">
    <source>
        <dbReference type="Proteomes" id="UP001597032"/>
    </source>
</evidence>
<evidence type="ECO:0000259" key="1">
    <source>
        <dbReference type="Pfam" id="PF12706"/>
    </source>
</evidence>
<dbReference type="SUPFAM" id="SSF56281">
    <property type="entry name" value="Metallo-hydrolase/oxidoreductase"/>
    <property type="match status" value="1"/>
</dbReference>
<dbReference type="PANTHER" id="PTHR42663:SF6">
    <property type="entry name" value="HYDROLASE C777.06C-RELATED"/>
    <property type="match status" value="1"/>
</dbReference>
<gene>
    <name evidence="2" type="ORF">ACFQZW_07100</name>
</gene>
<reference evidence="3" key="1">
    <citation type="journal article" date="2019" name="Int. J. Syst. Evol. Microbiol.">
        <title>The Global Catalogue of Microorganisms (GCM) 10K type strain sequencing project: providing services to taxonomists for standard genome sequencing and annotation.</title>
        <authorList>
            <consortium name="The Broad Institute Genomics Platform"/>
            <consortium name="The Broad Institute Genome Sequencing Center for Infectious Disease"/>
            <person name="Wu L."/>
            <person name="Ma J."/>
        </authorList>
    </citation>
    <scope>NUCLEOTIDE SEQUENCE [LARGE SCALE GENOMIC DNA]</scope>
    <source>
        <strain evidence="3">CCUG 60022</strain>
    </source>
</reference>
<dbReference type="PANTHER" id="PTHR42663">
    <property type="entry name" value="HYDROLASE C777.06C-RELATED-RELATED"/>
    <property type="match status" value="1"/>
</dbReference>
<dbReference type="PROSITE" id="PS51257">
    <property type="entry name" value="PROKAR_LIPOPROTEIN"/>
    <property type="match status" value="1"/>
</dbReference>
<dbReference type="InterPro" id="IPR036866">
    <property type="entry name" value="RibonucZ/Hydroxyglut_hydro"/>
</dbReference>
<sequence length="321" mass="36640">MLRFFTKIFLIFGISVLVLSCKNEPFKIAKTKIVNPYILVLGNAQDAGYPQAGCEKECCKRVYKNPENSRLVSSIALIDPISNENWIFDATPDFPKQLKLLSTHLSKETNLPNGIFLTHAHIGHYTGLMHLGREVINAKRMPVYAMPKMKNYLSNNGPWSQLVNLKNIELKSLRRDSTINLNKRISVTPLQVPHRDEYSETVGFVIHLNNKKILFIPDIDKWNTWEADITSLVKEVDIALLDATFFKDGEIKGRPMSEIPHPFVEESMSLFKNLSSSDKKKIYFIHFNHTNPLLIDGSEAQQKVIQNGFLIAKQNMVINPF</sequence>
<dbReference type="Gene3D" id="3.60.15.10">
    <property type="entry name" value="Ribonuclease Z/Hydroxyacylglutathione hydrolase-like"/>
    <property type="match status" value="1"/>
</dbReference>
<keyword evidence="3" id="KW-1185">Reference proteome</keyword>